<sequence>MPHLFYKNKPLIGLDVSQTGIKVMSINQKRSLIQGYGSLDLDPAKTQTSLDDENDNYLLDSLRSLLEQNIVGTVSSDHVVVGIPTSRTFSRAFSVPANDESHIKGAVQVEVERYIPMPADSLYIDYQIVKKTKEKIIVVLAAAQKSVVDSVLKTVRDAGLLPVAIEPSINATARVLTSTEEGHLATLIVDIGTTSTDIAVLDEGAIRITGSASVGGNSFTLDISSKLGISLEKAHQYKVLNGLSSGPQREKIETALTPSLKKIANEMRKVIRYYSERLVDERTIEQIVIVGGGANVPGIGDFFTNELVMPARVASPWQNFDFGNLQKPNRQFRPRYIAVAGLASVSPAEVWG</sequence>
<accession>A0ABY8WVQ6</accession>
<dbReference type="EMBL" id="CP124550">
    <property type="protein sequence ID" value="WIO46358.1"/>
    <property type="molecule type" value="Genomic_DNA"/>
</dbReference>
<dbReference type="PANTHER" id="PTHR32432">
    <property type="entry name" value="CELL DIVISION PROTEIN FTSA-RELATED"/>
    <property type="match status" value="1"/>
</dbReference>
<keyword evidence="2" id="KW-1185">Reference proteome</keyword>
<organism evidence="1 2">
    <name type="scientific">Candidatus Southlakia epibionticum</name>
    <dbReference type="NCBI Taxonomy" id="3043284"/>
    <lineage>
        <taxon>Bacteria</taxon>
        <taxon>Candidatus Saccharimonadota</taxon>
        <taxon>Candidatus Saccharimonadia</taxon>
        <taxon>Candidatus Saccharimonadales</taxon>
        <taxon>Candidatus Saccharimonadaceae</taxon>
        <taxon>Candidatus Southlakia</taxon>
    </lineage>
</organism>
<proteinExistence type="predicted"/>
<dbReference type="Proteomes" id="UP001177295">
    <property type="component" value="Chromosome"/>
</dbReference>
<dbReference type="PIRSF" id="PIRSF019169">
    <property type="entry name" value="PilM"/>
    <property type="match status" value="1"/>
</dbReference>
<reference evidence="1 2" key="1">
    <citation type="journal article" date="2023" name="Cell">
        <title>Genetic manipulation of Patescibacteria provides mechanistic insights into microbial dark matter and the epibiotic lifestyle.</title>
        <authorList>
            <person name="Wang Y."/>
            <person name="Gallagher L.A."/>
            <person name="Andrade P.A."/>
            <person name="Liu A."/>
            <person name="Humphreys I.R."/>
            <person name="Turkarslan S."/>
            <person name="Cutler K.J."/>
            <person name="Arrieta-Ortiz M.L."/>
            <person name="Li Y."/>
            <person name="Radey M.C."/>
            <person name="McLean J.S."/>
            <person name="Cong Q."/>
            <person name="Baker D."/>
            <person name="Baliga N.S."/>
            <person name="Peterson S.B."/>
            <person name="Mougous J.D."/>
        </authorList>
    </citation>
    <scope>NUCLEOTIDE SEQUENCE [LARGE SCALE GENOMIC DNA]</scope>
    <source>
        <strain evidence="1 2">ML1</strain>
    </source>
</reference>
<dbReference type="InterPro" id="IPR043129">
    <property type="entry name" value="ATPase_NBD"/>
</dbReference>
<dbReference type="RefSeq" id="WP_376753888.1">
    <property type="nucleotide sequence ID" value="NZ_CP124550.1"/>
</dbReference>
<dbReference type="Gene3D" id="3.30.1490.300">
    <property type="match status" value="1"/>
</dbReference>
<dbReference type="Gene3D" id="3.30.420.40">
    <property type="match status" value="2"/>
</dbReference>
<dbReference type="NCBIfam" id="TIGR01175">
    <property type="entry name" value="pilM"/>
    <property type="match status" value="1"/>
</dbReference>
<dbReference type="PANTHER" id="PTHR32432:SF3">
    <property type="entry name" value="ETHANOLAMINE UTILIZATION PROTEIN EUTJ"/>
    <property type="match status" value="1"/>
</dbReference>
<evidence type="ECO:0000313" key="1">
    <source>
        <dbReference type="EMBL" id="WIO46358.1"/>
    </source>
</evidence>
<dbReference type="InterPro" id="IPR050696">
    <property type="entry name" value="FtsA/MreB"/>
</dbReference>
<dbReference type="InterPro" id="IPR005883">
    <property type="entry name" value="PilM"/>
</dbReference>
<name>A0ABY8WVQ6_9BACT</name>
<dbReference type="Pfam" id="PF11104">
    <property type="entry name" value="PilM_2"/>
    <property type="match status" value="1"/>
</dbReference>
<gene>
    <name evidence="1" type="ORF">SEML1_0760</name>
</gene>
<dbReference type="SUPFAM" id="SSF53067">
    <property type="entry name" value="Actin-like ATPase domain"/>
    <property type="match status" value="2"/>
</dbReference>
<evidence type="ECO:0000313" key="2">
    <source>
        <dbReference type="Proteomes" id="UP001177295"/>
    </source>
</evidence>
<dbReference type="CDD" id="cd24049">
    <property type="entry name" value="ASKHA_NBD_PilM"/>
    <property type="match status" value="1"/>
</dbReference>
<protein>
    <submittedName>
        <fullName evidence="1">Pilus assembly protein PilM</fullName>
    </submittedName>
</protein>